<dbReference type="EMBL" id="JACHLN010000002">
    <property type="protein sequence ID" value="MBB4839692.1"/>
    <property type="molecule type" value="Genomic_DNA"/>
</dbReference>
<keyword evidence="2" id="KW-1185">Reference proteome</keyword>
<protein>
    <submittedName>
        <fullName evidence="1">Uncharacterized protein</fullName>
    </submittedName>
</protein>
<dbReference type="Proteomes" id="UP000575241">
    <property type="component" value="Unassembled WGS sequence"/>
</dbReference>
<name>A0A7W7K271_9SPHN</name>
<organism evidence="1 2">
    <name type="scientific">Sphingomonas kyeonggiensis</name>
    <dbReference type="NCBI Taxonomy" id="1268553"/>
    <lineage>
        <taxon>Bacteria</taxon>
        <taxon>Pseudomonadati</taxon>
        <taxon>Pseudomonadota</taxon>
        <taxon>Alphaproteobacteria</taxon>
        <taxon>Sphingomonadales</taxon>
        <taxon>Sphingomonadaceae</taxon>
        <taxon>Sphingomonas</taxon>
    </lineage>
</organism>
<proteinExistence type="predicted"/>
<dbReference type="AlphaFoldDB" id="A0A7W7K271"/>
<dbReference type="RefSeq" id="WP_184168005.1">
    <property type="nucleotide sequence ID" value="NZ_JACHLN010000002.1"/>
</dbReference>
<comment type="caution">
    <text evidence="1">The sequence shown here is derived from an EMBL/GenBank/DDBJ whole genome shotgun (WGS) entry which is preliminary data.</text>
</comment>
<sequence length="125" mass="13693">MAGIHISNRRALKKLERAHGGETHKANIMLAKVGFDYFEKLEAVRRATNLPLENGFGPSPHNPAGVLGTTYRKDVNTLPLYFVEVAQALSATSQYSFDPNAIPVAAAIKETLSAFQVRIFKLAKP</sequence>
<evidence type="ECO:0000313" key="1">
    <source>
        <dbReference type="EMBL" id="MBB4839692.1"/>
    </source>
</evidence>
<gene>
    <name evidence="1" type="ORF">HNP52_002761</name>
</gene>
<evidence type="ECO:0000313" key="2">
    <source>
        <dbReference type="Proteomes" id="UP000575241"/>
    </source>
</evidence>
<accession>A0A7W7K271</accession>
<reference evidence="1 2" key="1">
    <citation type="submission" date="2020-08" db="EMBL/GenBank/DDBJ databases">
        <title>Functional genomics of gut bacteria from endangered species of beetles.</title>
        <authorList>
            <person name="Carlos-Shanley C."/>
        </authorList>
    </citation>
    <scope>NUCLEOTIDE SEQUENCE [LARGE SCALE GENOMIC DNA]</scope>
    <source>
        <strain evidence="1 2">S00224</strain>
    </source>
</reference>